<sequence length="158" mass="16234">MLETVHGKCPTVVAFDSNVYAAVDVIIAAASCCYTAVNLVVVVLVAAANTIFHSNMPVRVGRVCVGKYQSSPRSVSPAMVATRSASGSGTSSGAEKCLSELGVGMVLGVGVGGATAESVEGDDAAAVVVEVLVLVVDVERRGTRLFFLFVRNSRLLNA</sequence>
<dbReference type="Proteomes" id="UP001162480">
    <property type="component" value="Chromosome 11"/>
</dbReference>
<accession>A0AA36BBE5</accession>
<gene>
    <name evidence="2" type="ORF">OCTVUL_1B001333</name>
</gene>
<keyword evidence="3" id="KW-1185">Reference proteome</keyword>
<keyword evidence="1" id="KW-0472">Membrane</keyword>
<keyword evidence="1" id="KW-1133">Transmembrane helix</keyword>
<evidence type="ECO:0000256" key="1">
    <source>
        <dbReference type="SAM" id="Phobius"/>
    </source>
</evidence>
<dbReference type="EMBL" id="OX597824">
    <property type="protein sequence ID" value="CAI9730232.1"/>
    <property type="molecule type" value="Genomic_DNA"/>
</dbReference>
<feature type="transmembrane region" description="Helical" evidence="1">
    <location>
        <begin position="25"/>
        <end position="52"/>
    </location>
</feature>
<evidence type="ECO:0000313" key="2">
    <source>
        <dbReference type="EMBL" id="CAI9730232.1"/>
    </source>
</evidence>
<proteinExistence type="predicted"/>
<reference evidence="2" key="1">
    <citation type="submission" date="2023-08" db="EMBL/GenBank/DDBJ databases">
        <authorList>
            <person name="Alioto T."/>
            <person name="Alioto T."/>
            <person name="Gomez Garrido J."/>
        </authorList>
    </citation>
    <scope>NUCLEOTIDE SEQUENCE</scope>
</reference>
<name>A0AA36BBE5_OCTVU</name>
<evidence type="ECO:0000313" key="3">
    <source>
        <dbReference type="Proteomes" id="UP001162480"/>
    </source>
</evidence>
<keyword evidence="1" id="KW-0812">Transmembrane</keyword>
<protein>
    <submittedName>
        <fullName evidence="2">Uncharacterized protein</fullName>
    </submittedName>
</protein>
<dbReference type="AlphaFoldDB" id="A0AA36BBE5"/>
<organism evidence="2 3">
    <name type="scientific">Octopus vulgaris</name>
    <name type="common">Common octopus</name>
    <dbReference type="NCBI Taxonomy" id="6645"/>
    <lineage>
        <taxon>Eukaryota</taxon>
        <taxon>Metazoa</taxon>
        <taxon>Spiralia</taxon>
        <taxon>Lophotrochozoa</taxon>
        <taxon>Mollusca</taxon>
        <taxon>Cephalopoda</taxon>
        <taxon>Coleoidea</taxon>
        <taxon>Octopodiformes</taxon>
        <taxon>Octopoda</taxon>
        <taxon>Incirrata</taxon>
        <taxon>Octopodidae</taxon>
        <taxon>Octopus</taxon>
    </lineage>
</organism>